<reference evidence="4" key="1">
    <citation type="journal article" date="2019" name="Int. J. Syst. Evol. Microbiol.">
        <title>The Global Catalogue of Microorganisms (GCM) 10K type strain sequencing project: providing services to taxonomists for standard genome sequencing and annotation.</title>
        <authorList>
            <consortium name="The Broad Institute Genomics Platform"/>
            <consortium name="The Broad Institute Genome Sequencing Center for Infectious Disease"/>
            <person name="Wu L."/>
            <person name="Ma J."/>
        </authorList>
    </citation>
    <scope>NUCLEOTIDE SEQUENCE [LARGE SCALE GENOMIC DNA]</scope>
    <source>
        <strain evidence="4">KACC 12649</strain>
    </source>
</reference>
<comment type="caution">
    <text evidence="3">The sequence shown here is derived from an EMBL/GenBank/DDBJ whole genome shotgun (WGS) entry which is preliminary data.</text>
</comment>
<dbReference type="NCBIfam" id="TIGR02595">
    <property type="entry name" value="PEP_CTERM"/>
    <property type="match status" value="1"/>
</dbReference>
<evidence type="ECO:0000256" key="1">
    <source>
        <dbReference type="SAM" id="SignalP"/>
    </source>
</evidence>
<evidence type="ECO:0000313" key="3">
    <source>
        <dbReference type="EMBL" id="MFC5462586.1"/>
    </source>
</evidence>
<name>A0ABW0LDV5_9BURK</name>
<dbReference type="EMBL" id="JBHSMU010000016">
    <property type="protein sequence ID" value="MFC5462586.1"/>
    <property type="molecule type" value="Genomic_DNA"/>
</dbReference>
<dbReference type="Pfam" id="PF07589">
    <property type="entry name" value="PEP-CTERM"/>
    <property type="match status" value="1"/>
</dbReference>
<gene>
    <name evidence="3" type="ORF">ACFPN5_22500</name>
</gene>
<feature type="chain" id="PRO_5046478322" evidence="1">
    <location>
        <begin position="26"/>
        <end position="196"/>
    </location>
</feature>
<keyword evidence="1" id="KW-0732">Signal</keyword>
<dbReference type="Proteomes" id="UP001596050">
    <property type="component" value="Unassembled WGS sequence"/>
</dbReference>
<sequence>MHIKQFAVAFAATLTLAASANSANAAVLLTTSGSSANTVTDYSAQGAVSFDLDLANFNAAKLRFSIEEEDLLGPLTLNAIVRNLSGTALNQFHFRLNGISFAAPGSVTPTFGTLGELKHGENVASIAFASPEWAEFHFGNPLGMDGASNWLLDTRGLNAGDTFVISAEVPEPSTLALLLPTLCMAGLMATRRRKKG</sequence>
<organism evidence="3 4">
    <name type="scientific">Massilia niabensis</name>
    <dbReference type="NCBI Taxonomy" id="544910"/>
    <lineage>
        <taxon>Bacteria</taxon>
        <taxon>Pseudomonadati</taxon>
        <taxon>Pseudomonadota</taxon>
        <taxon>Betaproteobacteria</taxon>
        <taxon>Burkholderiales</taxon>
        <taxon>Oxalobacteraceae</taxon>
        <taxon>Telluria group</taxon>
        <taxon>Massilia</taxon>
    </lineage>
</organism>
<evidence type="ECO:0000313" key="4">
    <source>
        <dbReference type="Proteomes" id="UP001596050"/>
    </source>
</evidence>
<feature type="signal peptide" evidence="1">
    <location>
        <begin position="1"/>
        <end position="25"/>
    </location>
</feature>
<keyword evidence="4" id="KW-1185">Reference proteome</keyword>
<feature type="domain" description="Ice-binding protein C-terminal" evidence="2">
    <location>
        <begin position="169"/>
        <end position="193"/>
    </location>
</feature>
<proteinExistence type="predicted"/>
<evidence type="ECO:0000259" key="2">
    <source>
        <dbReference type="Pfam" id="PF07589"/>
    </source>
</evidence>
<accession>A0ABW0LDV5</accession>
<dbReference type="RefSeq" id="WP_379786067.1">
    <property type="nucleotide sequence ID" value="NZ_JBHSMU010000016.1"/>
</dbReference>
<dbReference type="InterPro" id="IPR013424">
    <property type="entry name" value="Ice-binding_C"/>
</dbReference>
<protein>
    <submittedName>
        <fullName evidence="3">PEP-CTERM sorting domain-containing protein</fullName>
    </submittedName>
</protein>